<proteinExistence type="predicted"/>
<dbReference type="Proteomes" id="UP000008141">
    <property type="component" value="Unassembled WGS sequence"/>
</dbReference>
<sequence>MEICPTEPPCFSEEAVVLSVADYSATECRARLHDIRAEGVVLSELLSRRGPAAWVGTGASPEAAVTESTRALAQLAQDCRTRSTVLVLTSESNFDLVLVPREACGEDGVAFAVFTTRVEGVAFIARTISARQVPVVLDLDSTLVESEHLLTTPPDWHAMDWQTVGLTQQPSGVFVSGKICPLPAEPSAESVHAASWFWKGVAHNYRVRQRPGWSHLRDLLIQETREGGKLSAYVLSLGRPLYIQVNSARPDGVYHVPDKTPCIGTGLRSIFAQDLNMHLGPVWCADDLPEVYTDKYRDSVYPVQPYRPVAGQPNQQHDDGSVLREMGTLLMQYWEHCYGAGGQGGAVAQVEAAASRTLHQLSAVPLFAQNGAANWCAGLFQSNGAGSALSVRTFIELQSTKLFASVREASTAQVDTELGMPENNENKLQAKDNVGASSSSTQQPSNVKLDVQQQLAAAEHATLLCAAGATPQQPGTALVEGSPAPQKEDSDGNGHLGRKRDFASIDGRDTLREPDAAVMAAADV</sequence>
<dbReference type="KEGG" id="cvr:CHLNCDRAFT_138374"/>
<dbReference type="AlphaFoldDB" id="E1ZMX1"/>
<dbReference type="GeneID" id="17352315"/>
<dbReference type="RefSeq" id="XP_005844977.1">
    <property type="nucleotide sequence ID" value="XM_005844915.1"/>
</dbReference>
<protein>
    <submittedName>
        <fullName evidence="2">Expressed protein</fullName>
    </submittedName>
</protein>
<dbReference type="OrthoDB" id="10500030at2759"/>
<feature type="compositionally biased region" description="Basic and acidic residues" evidence="1">
    <location>
        <begin position="499"/>
        <end position="515"/>
    </location>
</feature>
<evidence type="ECO:0000313" key="3">
    <source>
        <dbReference type="Proteomes" id="UP000008141"/>
    </source>
</evidence>
<gene>
    <name evidence="2" type="ORF">CHLNCDRAFT_138374</name>
</gene>
<name>E1ZMX1_CHLVA</name>
<keyword evidence="3" id="KW-1185">Reference proteome</keyword>
<accession>E1ZMX1</accession>
<organism evidence="3">
    <name type="scientific">Chlorella variabilis</name>
    <name type="common">Green alga</name>
    <dbReference type="NCBI Taxonomy" id="554065"/>
    <lineage>
        <taxon>Eukaryota</taxon>
        <taxon>Viridiplantae</taxon>
        <taxon>Chlorophyta</taxon>
        <taxon>core chlorophytes</taxon>
        <taxon>Trebouxiophyceae</taxon>
        <taxon>Chlorellales</taxon>
        <taxon>Chlorellaceae</taxon>
        <taxon>Chlorella clade</taxon>
        <taxon>Chlorella</taxon>
    </lineage>
</organism>
<evidence type="ECO:0000313" key="2">
    <source>
        <dbReference type="EMBL" id="EFN52875.1"/>
    </source>
</evidence>
<dbReference type="InParanoid" id="E1ZMX1"/>
<evidence type="ECO:0000256" key="1">
    <source>
        <dbReference type="SAM" id="MobiDB-lite"/>
    </source>
</evidence>
<feature type="region of interest" description="Disordered" evidence="1">
    <location>
        <begin position="472"/>
        <end position="524"/>
    </location>
</feature>
<dbReference type="EMBL" id="GL433854">
    <property type="protein sequence ID" value="EFN52875.1"/>
    <property type="molecule type" value="Genomic_DNA"/>
</dbReference>
<reference evidence="2 3" key="1">
    <citation type="journal article" date="2010" name="Plant Cell">
        <title>The Chlorella variabilis NC64A genome reveals adaptation to photosymbiosis, coevolution with viruses, and cryptic sex.</title>
        <authorList>
            <person name="Blanc G."/>
            <person name="Duncan G."/>
            <person name="Agarkova I."/>
            <person name="Borodovsky M."/>
            <person name="Gurnon J."/>
            <person name="Kuo A."/>
            <person name="Lindquist E."/>
            <person name="Lucas S."/>
            <person name="Pangilinan J."/>
            <person name="Polle J."/>
            <person name="Salamov A."/>
            <person name="Terry A."/>
            <person name="Yamada T."/>
            <person name="Dunigan D.D."/>
            <person name="Grigoriev I.V."/>
            <person name="Claverie J.M."/>
            <person name="Van Etten J.L."/>
        </authorList>
    </citation>
    <scope>NUCLEOTIDE SEQUENCE [LARGE SCALE GENOMIC DNA]</scope>
    <source>
        <strain evidence="2 3">NC64A</strain>
    </source>
</reference>